<name>A0A9P1CF43_9DINO</name>
<evidence type="ECO:0000313" key="2">
    <source>
        <dbReference type="EMBL" id="CAI3990659.1"/>
    </source>
</evidence>
<feature type="signal peptide" evidence="1">
    <location>
        <begin position="1"/>
        <end position="15"/>
    </location>
</feature>
<keyword evidence="4" id="KW-1185">Reference proteome</keyword>
<dbReference type="EMBL" id="CAMXCT030001502">
    <property type="protein sequence ID" value="CAL4777971.1"/>
    <property type="molecule type" value="Genomic_DNA"/>
</dbReference>
<dbReference type="Proteomes" id="UP001152797">
    <property type="component" value="Unassembled WGS sequence"/>
</dbReference>
<reference evidence="3" key="2">
    <citation type="submission" date="2024-04" db="EMBL/GenBank/DDBJ databases">
        <authorList>
            <person name="Chen Y."/>
            <person name="Shah S."/>
            <person name="Dougan E. K."/>
            <person name="Thang M."/>
            <person name="Chan C."/>
        </authorList>
    </citation>
    <scope>NUCLEOTIDE SEQUENCE [LARGE SCALE GENOMIC DNA]</scope>
</reference>
<keyword evidence="1" id="KW-0732">Signal</keyword>
<evidence type="ECO:0000313" key="4">
    <source>
        <dbReference type="Proteomes" id="UP001152797"/>
    </source>
</evidence>
<evidence type="ECO:0000313" key="3">
    <source>
        <dbReference type="EMBL" id="CAL1144034.1"/>
    </source>
</evidence>
<sequence length="106" mass="11273">MAALLFAIYVVSALAARSGKGGPSSLSSLGPPMDEAAWQGIKITDVMPGFRVKDLKLATKCSRQVRRGDAVRVFLRAQTGPQHEEQATSKDDAEQNFIVGNSLGLA</sequence>
<comment type="caution">
    <text evidence="2">The sequence shown here is derived from an EMBL/GenBank/DDBJ whole genome shotgun (WGS) entry which is preliminary data.</text>
</comment>
<gene>
    <name evidence="2" type="ORF">C1SCF055_LOCUS17631</name>
</gene>
<dbReference type="EMBL" id="CAMXCT020001502">
    <property type="protein sequence ID" value="CAL1144034.1"/>
    <property type="molecule type" value="Genomic_DNA"/>
</dbReference>
<protein>
    <submittedName>
        <fullName evidence="2">Uncharacterized protein</fullName>
    </submittedName>
</protein>
<reference evidence="2" key="1">
    <citation type="submission" date="2022-10" db="EMBL/GenBank/DDBJ databases">
        <authorList>
            <person name="Chen Y."/>
            <person name="Dougan E. K."/>
            <person name="Chan C."/>
            <person name="Rhodes N."/>
            <person name="Thang M."/>
        </authorList>
    </citation>
    <scope>NUCLEOTIDE SEQUENCE</scope>
</reference>
<dbReference type="EMBL" id="CAMXCT010001502">
    <property type="protein sequence ID" value="CAI3990659.1"/>
    <property type="molecule type" value="Genomic_DNA"/>
</dbReference>
<feature type="chain" id="PRO_5043270423" evidence="1">
    <location>
        <begin position="16"/>
        <end position="106"/>
    </location>
</feature>
<organism evidence="2">
    <name type="scientific">Cladocopium goreaui</name>
    <dbReference type="NCBI Taxonomy" id="2562237"/>
    <lineage>
        <taxon>Eukaryota</taxon>
        <taxon>Sar</taxon>
        <taxon>Alveolata</taxon>
        <taxon>Dinophyceae</taxon>
        <taxon>Suessiales</taxon>
        <taxon>Symbiodiniaceae</taxon>
        <taxon>Cladocopium</taxon>
    </lineage>
</organism>
<accession>A0A9P1CF43</accession>
<proteinExistence type="predicted"/>
<dbReference type="AlphaFoldDB" id="A0A9P1CF43"/>
<evidence type="ECO:0000256" key="1">
    <source>
        <dbReference type="SAM" id="SignalP"/>
    </source>
</evidence>